<dbReference type="EMBL" id="FNFP01000002">
    <property type="protein sequence ID" value="SDK39678.1"/>
    <property type="molecule type" value="Genomic_DNA"/>
</dbReference>
<gene>
    <name evidence="1" type="ORF">SAMN05660472_01194</name>
</gene>
<dbReference type="AlphaFoldDB" id="A0A1G9BJH8"/>
<dbReference type="RefSeq" id="WP_176762074.1">
    <property type="nucleotide sequence ID" value="NZ_FNFP01000002.1"/>
</dbReference>
<dbReference type="STRING" id="393762.SAMN05660472_01194"/>
<evidence type="ECO:0000313" key="1">
    <source>
        <dbReference type="EMBL" id="SDK39678.1"/>
    </source>
</evidence>
<accession>A0A1G9BJH8</accession>
<protein>
    <submittedName>
        <fullName evidence="1">Uncharacterized protein</fullName>
    </submittedName>
</protein>
<organism evidence="1 2">
    <name type="scientific">Natronincola ferrireducens</name>
    <dbReference type="NCBI Taxonomy" id="393762"/>
    <lineage>
        <taxon>Bacteria</taxon>
        <taxon>Bacillati</taxon>
        <taxon>Bacillota</taxon>
        <taxon>Clostridia</taxon>
        <taxon>Peptostreptococcales</taxon>
        <taxon>Natronincolaceae</taxon>
        <taxon>Natronincola</taxon>
    </lineage>
</organism>
<proteinExistence type="predicted"/>
<name>A0A1G9BJH8_9FIRM</name>
<evidence type="ECO:0000313" key="2">
    <source>
        <dbReference type="Proteomes" id="UP000198718"/>
    </source>
</evidence>
<dbReference type="Proteomes" id="UP000198718">
    <property type="component" value="Unassembled WGS sequence"/>
</dbReference>
<reference evidence="1 2" key="1">
    <citation type="submission" date="2016-10" db="EMBL/GenBank/DDBJ databases">
        <authorList>
            <person name="de Groot N.N."/>
        </authorList>
    </citation>
    <scope>NUCLEOTIDE SEQUENCE [LARGE SCALE GENOMIC DNA]</scope>
    <source>
        <strain evidence="1 2">DSM 18346</strain>
    </source>
</reference>
<sequence>MLDIATTNKMLKKIHEIPNYTKLQKVLMEEFSVGGIDKYELVKIFKNYGL</sequence>
<keyword evidence="2" id="KW-1185">Reference proteome</keyword>